<reference evidence="2" key="1">
    <citation type="journal article" date="2012" name="Nat. Biotechnol.">
        <title>Reference genome sequence of the model plant Setaria.</title>
        <authorList>
            <person name="Bennetzen J.L."/>
            <person name="Schmutz J."/>
            <person name="Wang H."/>
            <person name="Percifield R."/>
            <person name="Hawkins J."/>
            <person name="Pontaroli A.C."/>
            <person name="Estep M."/>
            <person name="Feng L."/>
            <person name="Vaughn J.N."/>
            <person name="Grimwood J."/>
            <person name="Jenkins J."/>
            <person name="Barry K."/>
            <person name="Lindquist E."/>
            <person name="Hellsten U."/>
            <person name="Deshpande S."/>
            <person name="Wang X."/>
            <person name="Wu X."/>
            <person name="Mitros T."/>
            <person name="Triplett J."/>
            <person name="Yang X."/>
            <person name="Ye C.Y."/>
            <person name="Mauro-Herrera M."/>
            <person name="Wang L."/>
            <person name="Li P."/>
            <person name="Sharma M."/>
            <person name="Sharma R."/>
            <person name="Ronald P.C."/>
            <person name="Panaud O."/>
            <person name="Kellogg E.A."/>
            <person name="Brutnell T.P."/>
            <person name="Doust A.N."/>
            <person name="Tuskan G.A."/>
            <person name="Rokhsar D."/>
            <person name="Devos K.M."/>
        </authorList>
    </citation>
    <scope>NUCLEOTIDE SEQUENCE [LARGE SCALE GENOMIC DNA]</scope>
    <source>
        <strain evidence="2">cv. Yugu1</strain>
    </source>
</reference>
<protein>
    <submittedName>
        <fullName evidence="1">Uncharacterized protein</fullName>
    </submittedName>
</protein>
<sequence length="33" mass="4053">MKHRKLLCWAILMHNNRRYMLATPFESCNFNNV</sequence>
<evidence type="ECO:0000313" key="2">
    <source>
        <dbReference type="Proteomes" id="UP000004995"/>
    </source>
</evidence>
<dbReference type="HOGENOM" id="CLU_3385621_0_0_1"/>
<accession>K3ZGV4</accession>
<dbReference type="EMBL" id="AGNK02002101">
    <property type="status" value="NOT_ANNOTATED_CDS"/>
    <property type="molecule type" value="Genomic_DNA"/>
</dbReference>
<dbReference type="Proteomes" id="UP000004995">
    <property type="component" value="Unassembled WGS sequence"/>
</dbReference>
<dbReference type="AlphaFoldDB" id="K3ZGV4"/>
<name>K3ZGV4_SETIT</name>
<keyword evidence="2" id="KW-1185">Reference proteome</keyword>
<dbReference type="InParanoid" id="K3ZGV4"/>
<dbReference type="EnsemblPlants" id="KQL17045">
    <property type="protein sequence ID" value="KQL17045"/>
    <property type="gene ID" value="SETIT_025806mg"/>
</dbReference>
<dbReference type="Gramene" id="KQL17045">
    <property type="protein sequence ID" value="KQL17045"/>
    <property type="gene ID" value="SETIT_025806mg"/>
</dbReference>
<reference evidence="1" key="2">
    <citation type="submission" date="2018-08" db="UniProtKB">
        <authorList>
            <consortium name="EnsemblPlants"/>
        </authorList>
    </citation>
    <scope>IDENTIFICATION</scope>
    <source>
        <strain evidence="1">Yugu1</strain>
    </source>
</reference>
<evidence type="ECO:0000313" key="1">
    <source>
        <dbReference type="EnsemblPlants" id="KQL17045"/>
    </source>
</evidence>
<organism evidence="1 2">
    <name type="scientific">Setaria italica</name>
    <name type="common">Foxtail millet</name>
    <name type="synonym">Panicum italicum</name>
    <dbReference type="NCBI Taxonomy" id="4555"/>
    <lineage>
        <taxon>Eukaryota</taxon>
        <taxon>Viridiplantae</taxon>
        <taxon>Streptophyta</taxon>
        <taxon>Embryophyta</taxon>
        <taxon>Tracheophyta</taxon>
        <taxon>Spermatophyta</taxon>
        <taxon>Magnoliopsida</taxon>
        <taxon>Liliopsida</taxon>
        <taxon>Poales</taxon>
        <taxon>Poaceae</taxon>
        <taxon>PACMAD clade</taxon>
        <taxon>Panicoideae</taxon>
        <taxon>Panicodae</taxon>
        <taxon>Paniceae</taxon>
        <taxon>Cenchrinae</taxon>
        <taxon>Setaria</taxon>
    </lineage>
</organism>
<proteinExistence type="predicted"/>